<evidence type="ECO:0000256" key="7">
    <source>
        <dbReference type="ARBA" id="ARBA00023136"/>
    </source>
</evidence>
<protein>
    <recommendedName>
        <fullName evidence="8">Fringe-like glycosyltransferase domain-containing protein</fullName>
    </recommendedName>
</protein>
<dbReference type="Pfam" id="PF02434">
    <property type="entry name" value="Fringe"/>
    <property type="match status" value="1"/>
</dbReference>
<name>A0ABD0YY47_9HEMI</name>
<evidence type="ECO:0000256" key="6">
    <source>
        <dbReference type="ARBA" id="ARBA00022989"/>
    </source>
</evidence>
<accession>A0ABD0YY47</accession>
<evidence type="ECO:0000256" key="5">
    <source>
        <dbReference type="ARBA" id="ARBA00022968"/>
    </source>
</evidence>
<proteinExistence type="predicted"/>
<evidence type="ECO:0000256" key="2">
    <source>
        <dbReference type="ARBA" id="ARBA00022676"/>
    </source>
</evidence>
<comment type="subcellular location">
    <subcellularLocation>
        <location evidence="1">Membrane</location>
        <topology evidence="1">Single-pass type II membrane protein</topology>
    </subcellularLocation>
</comment>
<evidence type="ECO:0000256" key="1">
    <source>
        <dbReference type="ARBA" id="ARBA00004606"/>
    </source>
</evidence>
<feature type="domain" description="Fringe-like glycosyltransferase" evidence="8">
    <location>
        <begin position="86"/>
        <end position="138"/>
    </location>
</feature>
<dbReference type="InterPro" id="IPR003378">
    <property type="entry name" value="Fringe-like_glycosylTrfase"/>
</dbReference>
<keyword evidence="10" id="KW-1185">Reference proteome</keyword>
<dbReference type="Gene3D" id="3.90.550.50">
    <property type="match status" value="1"/>
</dbReference>
<dbReference type="AlphaFoldDB" id="A0ABD0YY47"/>
<evidence type="ECO:0000256" key="3">
    <source>
        <dbReference type="ARBA" id="ARBA00022679"/>
    </source>
</evidence>
<reference evidence="9 10" key="1">
    <citation type="submission" date="2024-07" db="EMBL/GenBank/DDBJ databases">
        <title>Chromosome-level genome assembly of the water stick insect Ranatra chinensis (Heteroptera: Nepidae).</title>
        <authorList>
            <person name="Liu X."/>
        </authorList>
    </citation>
    <scope>NUCLEOTIDE SEQUENCE [LARGE SCALE GENOMIC DNA]</scope>
    <source>
        <strain evidence="9">Cailab_2021Rc</strain>
        <tissue evidence="9">Muscle</tissue>
    </source>
</reference>
<keyword evidence="5" id="KW-0735">Signal-anchor</keyword>
<dbReference type="GO" id="GO:0016757">
    <property type="term" value="F:glycosyltransferase activity"/>
    <property type="evidence" value="ECO:0007669"/>
    <property type="project" value="UniProtKB-KW"/>
</dbReference>
<dbReference type="EMBL" id="JBFDAA010000001">
    <property type="protein sequence ID" value="KAL1140631.1"/>
    <property type="molecule type" value="Genomic_DNA"/>
</dbReference>
<evidence type="ECO:0000259" key="8">
    <source>
        <dbReference type="Pfam" id="PF02434"/>
    </source>
</evidence>
<evidence type="ECO:0000313" key="9">
    <source>
        <dbReference type="EMBL" id="KAL1140631.1"/>
    </source>
</evidence>
<keyword evidence="3" id="KW-0808">Transferase</keyword>
<gene>
    <name evidence="9" type="ORF">AAG570_000561</name>
</gene>
<sequence length="195" mass="22398">MVSDLALYICTSPSFVGALVKFELITNGWQIARNYFRRLLPLLLVEHVSGSVIKLYCDCPQSLKAEGGVQAVKPEQKAGDDGIFYWWFCHFDDDNYVNVARLVRILGEYNPQEDWYLGKPSIRTPLEIINREPKARNKVSLYVTAIWWGTSCRRIFGLAYSHKKYTRRTTTKLVSYALKMMLTLGSKRQHTAALP</sequence>
<keyword evidence="2" id="KW-0328">Glycosyltransferase</keyword>
<keyword evidence="6" id="KW-1133">Transmembrane helix</keyword>
<dbReference type="Proteomes" id="UP001558652">
    <property type="component" value="Unassembled WGS sequence"/>
</dbReference>
<organism evidence="9 10">
    <name type="scientific">Ranatra chinensis</name>
    <dbReference type="NCBI Taxonomy" id="642074"/>
    <lineage>
        <taxon>Eukaryota</taxon>
        <taxon>Metazoa</taxon>
        <taxon>Ecdysozoa</taxon>
        <taxon>Arthropoda</taxon>
        <taxon>Hexapoda</taxon>
        <taxon>Insecta</taxon>
        <taxon>Pterygota</taxon>
        <taxon>Neoptera</taxon>
        <taxon>Paraneoptera</taxon>
        <taxon>Hemiptera</taxon>
        <taxon>Heteroptera</taxon>
        <taxon>Panheteroptera</taxon>
        <taxon>Nepomorpha</taxon>
        <taxon>Nepidae</taxon>
        <taxon>Ranatrinae</taxon>
        <taxon>Ranatra</taxon>
    </lineage>
</organism>
<evidence type="ECO:0000256" key="4">
    <source>
        <dbReference type="ARBA" id="ARBA00022692"/>
    </source>
</evidence>
<keyword evidence="7" id="KW-0472">Membrane</keyword>
<evidence type="ECO:0000313" key="10">
    <source>
        <dbReference type="Proteomes" id="UP001558652"/>
    </source>
</evidence>
<dbReference type="GO" id="GO:0016020">
    <property type="term" value="C:membrane"/>
    <property type="evidence" value="ECO:0007669"/>
    <property type="project" value="UniProtKB-SubCell"/>
</dbReference>
<keyword evidence="4" id="KW-0812">Transmembrane</keyword>
<comment type="caution">
    <text evidence="9">The sequence shown here is derived from an EMBL/GenBank/DDBJ whole genome shotgun (WGS) entry which is preliminary data.</text>
</comment>